<feature type="region of interest" description="Disordered" evidence="1">
    <location>
        <begin position="310"/>
        <end position="370"/>
    </location>
</feature>
<evidence type="ECO:0000313" key="2">
    <source>
        <dbReference type="EMBL" id="CEM12811.1"/>
    </source>
</evidence>
<gene>
    <name evidence="2" type="ORF">Cvel_17007</name>
</gene>
<dbReference type="InterPro" id="IPR023398">
    <property type="entry name" value="TIF_eIF4e-like"/>
</dbReference>
<dbReference type="SUPFAM" id="SSF55418">
    <property type="entry name" value="eIF4e-like"/>
    <property type="match status" value="1"/>
</dbReference>
<dbReference type="VEuPathDB" id="CryptoDB:Cvel_17007"/>
<protein>
    <submittedName>
        <fullName evidence="2">Uncharacterized protein</fullName>
    </submittedName>
</protein>
<dbReference type="EMBL" id="CDMZ01000370">
    <property type="protein sequence ID" value="CEM12811.1"/>
    <property type="molecule type" value="Genomic_DNA"/>
</dbReference>
<organism evidence="2">
    <name type="scientific">Chromera velia CCMP2878</name>
    <dbReference type="NCBI Taxonomy" id="1169474"/>
    <lineage>
        <taxon>Eukaryota</taxon>
        <taxon>Sar</taxon>
        <taxon>Alveolata</taxon>
        <taxon>Colpodellida</taxon>
        <taxon>Chromeraceae</taxon>
        <taxon>Chromera</taxon>
    </lineage>
</organism>
<evidence type="ECO:0000256" key="1">
    <source>
        <dbReference type="SAM" id="MobiDB-lite"/>
    </source>
</evidence>
<feature type="compositionally biased region" description="Basic residues" evidence="1">
    <location>
        <begin position="316"/>
        <end position="326"/>
    </location>
</feature>
<proteinExistence type="predicted"/>
<sequence length="370" mass="41785">MEKEKNFTAEEKESLPAHKRAKSLVIDLTESPDSDTEESTRRQREKKELERQDEALARRLYEEELQALGNAGVQQPASCLAGMESEARLAEHLNAEGDAYLREFSSSSSSSAPAAAGVLGEEKPSKVNTSYWLYEGRTSANICGKWMLFYPVWKIDEAWGRAKEAFRKGDLKGTECMKVSTALPNPRATNDIMKVMIFYVACVREEEIMEVGRTVVRVMEFHKHGPLASFKTEEMTSRGTQATGCRQNSQYSIRTNYEDWREEHDGVVFVESKRGDADKAREAGLKWDPAARKSFIPSDLPEDEKQQLLREWQPRKGSKAKSKRGEKRSVTEEMAAFMAEDSEGHGEDGLGVVDKGLRQSQRQRGEEKEG</sequence>
<name>A0A0G4FH26_9ALVE</name>
<dbReference type="AlphaFoldDB" id="A0A0G4FH26"/>
<feature type="region of interest" description="Disordered" evidence="1">
    <location>
        <begin position="1"/>
        <end position="52"/>
    </location>
</feature>
<accession>A0A0G4FH26</accession>
<feature type="compositionally biased region" description="Basic and acidic residues" evidence="1">
    <location>
        <begin position="1"/>
        <end position="16"/>
    </location>
</feature>
<feature type="compositionally biased region" description="Basic and acidic residues" evidence="1">
    <location>
        <begin position="38"/>
        <end position="52"/>
    </location>
</feature>
<reference evidence="2" key="1">
    <citation type="submission" date="2014-11" db="EMBL/GenBank/DDBJ databases">
        <authorList>
            <person name="Otto D Thomas"/>
            <person name="Naeem Raeece"/>
        </authorList>
    </citation>
    <scope>NUCLEOTIDE SEQUENCE</scope>
</reference>
<dbReference type="Gene3D" id="3.30.760.10">
    <property type="entry name" value="RNA Cap, Translation Initiation Factor Eif4e"/>
    <property type="match status" value="1"/>
</dbReference>